<comment type="caution">
    <text evidence="1">The sequence shown here is derived from an EMBL/GenBank/DDBJ whole genome shotgun (WGS) entry which is preliminary data.</text>
</comment>
<dbReference type="CDD" id="cd07821">
    <property type="entry name" value="PYR_PYL_RCAR_like"/>
    <property type="match status" value="1"/>
</dbReference>
<reference evidence="1" key="1">
    <citation type="submission" date="2021-07" db="EMBL/GenBank/DDBJ databases">
        <title>Characterization of violacein-producing bacteria and related species.</title>
        <authorList>
            <person name="Wilson H.S."/>
            <person name="De Leon M.E."/>
        </authorList>
    </citation>
    <scope>NUCLEOTIDE SEQUENCE</scope>
    <source>
        <strain evidence="1">HSC-15S17</strain>
    </source>
</reference>
<sequence length="138" mass="14973">MTENDMASIRKEIDIGVPPEQLWDALRDVGALHTRLVKGFVTDCKLEPDGAARTVTFANGMVVREVIVTVSDEDHRVVWSAAGGRLSHHNASAQVFGEGAHGSRLVWIADLRPDSMAPAVAAMIEQGLDAMKRTVEAR</sequence>
<proteinExistence type="predicted"/>
<dbReference type="EMBL" id="JAHTGR010000004">
    <property type="protein sequence ID" value="MBV6321420.1"/>
    <property type="molecule type" value="Genomic_DNA"/>
</dbReference>
<evidence type="ECO:0000313" key="2">
    <source>
        <dbReference type="Proteomes" id="UP001155901"/>
    </source>
</evidence>
<evidence type="ECO:0000313" key="1">
    <source>
        <dbReference type="EMBL" id="MBV6321420.1"/>
    </source>
</evidence>
<dbReference type="Proteomes" id="UP001155901">
    <property type="component" value="Unassembled WGS sequence"/>
</dbReference>
<dbReference type="Pfam" id="PF10604">
    <property type="entry name" value="Polyketide_cyc2"/>
    <property type="match status" value="1"/>
</dbReference>
<protein>
    <submittedName>
        <fullName evidence="1">SRPBCC family protein</fullName>
    </submittedName>
</protein>
<name>A0AA41H6N9_9BURK</name>
<dbReference type="InterPro" id="IPR019587">
    <property type="entry name" value="Polyketide_cyclase/dehydratase"/>
</dbReference>
<organism evidence="1 2">
    <name type="scientific">Duganella violaceipulchra</name>
    <dbReference type="NCBI Taxonomy" id="2849652"/>
    <lineage>
        <taxon>Bacteria</taxon>
        <taxon>Pseudomonadati</taxon>
        <taxon>Pseudomonadota</taxon>
        <taxon>Betaproteobacteria</taxon>
        <taxon>Burkholderiales</taxon>
        <taxon>Oxalobacteraceae</taxon>
        <taxon>Telluria group</taxon>
        <taxon>Duganella</taxon>
    </lineage>
</organism>
<accession>A0AA41H6N9</accession>
<gene>
    <name evidence="1" type="ORF">KVP70_10770</name>
</gene>
<dbReference type="AlphaFoldDB" id="A0AA41H6N9"/>